<evidence type="ECO:0000256" key="5">
    <source>
        <dbReference type="ARBA" id="ARBA00023015"/>
    </source>
</evidence>
<dbReference type="InterPro" id="IPR051061">
    <property type="entry name" value="Zinc_finger_trans_reg"/>
</dbReference>
<keyword evidence="2" id="KW-0479">Metal-binding</keyword>
<dbReference type="PANTHER" id="PTHR46179">
    <property type="entry name" value="ZINC FINGER PROTEIN"/>
    <property type="match status" value="1"/>
</dbReference>
<evidence type="ECO:0000313" key="12">
    <source>
        <dbReference type="Proteomes" id="UP000756132"/>
    </source>
</evidence>
<feature type="region of interest" description="Disordered" evidence="9">
    <location>
        <begin position="95"/>
        <end position="123"/>
    </location>
</feature>
<evidence type="ECO:0000256" key="9">
    <source>
        <dbReference type="SAM" id="MobiDB-lite"/>
    </source>
</evidence>
<evidence type="ECO:0000256" key="3">
    <source>
        <dbReference type="ARBA" id="ARBA00022771"/>
    </source>
</evidence>
<dbReference type="SMART" id="SM00355">
    <property type="entry name" value="ZnF_C2H2"/>
    <property type="match status" value="3"/>
</dbReference>
<keyword evidence="12" id="KW-1185">Reference proteome</keyword>
<reference evidence="11" key="1">
    <citation type="submission" date="2021-12" db="EMBL/GenBank/DDBJ databases">
        <authorList>
            <person name="Zaccaron A."/>
            <person name="Stergiopoulos I."/>
        </authorList>
    </citation>
    <scope>NUCLEOTIDE SEQUENCE</scope>
    <source>
        <strain evidence="11">Race5_Kim</strain>
    </source>
</reference>
<dbReference type="AlphaFoldDB" id="A0A9Q8L9L6"/>
<comment type="subcellular location">
    <subcellularLocation>
        <location evidence="1">Nucleus</location>
    </subcellularLocation>
</comment>
<evidence type="ECO:0000256" key="1">
    <source>
        <dbReference type="ARBA" id="ARBA00004123"/>
    </source>
</evidence>
<keyword evidence="3 8" id="KW-0863">Zinc-finger</keyword>
<evidence type="ECO:0000256" key="7">
    <source>
        <dbReference type="ARBA" id="ARBA00023242"/>
    </source>
</evidence>
<dbReference type="InterPro" id="IPR013087">
    <property type="entry name" value="Znf_C2H2_type"/>
</dbReference>
<evidence type="ECO:0000313" key="11">
    <source>
        <dbReference type="EMBL" id="UJO13398.1"/>
    </source>
</evidence>
<evidence type="ECO:0000256" key="6">
    <source>
        <dbReference type="ARBA" id="ARBA00023163"/>
    </source>
</evidence>
<dbReference type="PROSITE" id="PS50157">
    <property type="entry name" value="ZINC_FINGER_C2H2_2"/>
    <property type="match status" value="1"/>
</dbReference>
<evidence type="ECO:0000256" key="8">
    <source>
        <dbReference type="PROSITE-ProRule" id="PRU00042"/>
    </source>
</evidence>
<protein>
    <recommendedName>
        <fullName evidence="10">C2H2-type domain-containing protein</fullName>
    </recommendedName>
</protein>
<dbReference type="GO" id="GO:0006357">
    <property type="term" value="P:regulation of transcription by RNA polymerase II"/>
    <property type="evidence" value="ECO:0007669"/>
    <property type="project" value="TreeGrafter"/>
</dbReference>
<keyword evidence="6" id="KW-0804">Transcription</keyword>
<feature type="region of interest" description="Disordered" evidence="9">
    <location>
        <begin position="256"/>
        <end position="287"/>
    </location>
</feature>
<dbReference type="OrthoDB" id="3946271at2759"/>
<dbReference type="PROSITE" id="PS00028">
    <property type="entry name" value="ZINC_FINGER_C2H2_1"/>
    <property type="match status" value="1"/>
</dbReference>
<keyword evidence="5" id="KW-0805">Transcription regulation</keyword>
<dbReference type="Gene3D" id="3.30.160.60">
    <property type="entry name" value="Classic Zinc Finger"/>
    <property type="match status" value="2"/>
</dbReference>
<keyword evidence="7" id="KW-0539">Nucleus</keyword>
<proteinExistence type="predicted"/>
<evidence type="ECO:0000259" key="10">
    <source>
        <dbReference type="PROSITE" id="PS50157"/>
    </source>
</evidence>
<name>A0A9Q8L9L6_PASFU</name>
<dbReference type="KEGG" id="ffu:CLAFUR5_02813"/>
<dbReference type="GeneID" id="71982691"/>
<dbReference type="PANTHER" id="PTHR46179:SF13">
    <property type="entry name" value="C2H2-TYPE DOMAIN-CONTAINING PROTEIN"/>
    <property type="match status" value="1"/>
</dbReference>
<dbReference type="Proteomes" id="UP000756132">
    <property type="component" value="Chromosome 2"/>
</dbReference>
<dbReference type="SUPFAM" id="SSF57667">
    <property type="entry name" value="beta-beta-alpha zinc fingers"/>
    <property type="match status" value="1"/>
</dbReference>
<accession>A0A9Q8L9L6</accession>
<organism evidence="11 12">
    <name type="scientific">Passalora fulva</name>
    <name type="common">Tomato leaf mold</name>
    <name type="synonym">Cladosporium fulvum</name>
    <dbReference type="NCBI Taxonomy" id="5499"/>
    <lineage>
        <taxon>Eukaryota</taxon>
        <taxon>Fungi</taxon>
        <taxon>Dikarya</taxon>
        <taxon>Ascomycota</taxon>
        <taxon>Pezizomycotina</taxon>
        <taxon>Dothideomycetes</taxon>
        <taxon>Dothideomycetidae</taxon>
        <taxon>Mycosphaerellales</taxon>
        <taxon>Mycosphaerellaceae</taxon>
        <taxon>Fulvia</taxon>
    </lineage>
</organism>
<dbReference type="GO" id="GO:0005634">
    <property type="term" value="C:nucleus"/>
    <property type="evidence" value="ECO:0007669"/>
    <property type="project" value="UniProtKB-SubCell"/>
</dbReference>
<evidence type="ECO:0000256" key="4">
    <source>
        <dbReference type="ARBA" id="ARBA00022833"/>
    </source>
</evidence>
<reference evidence="11" key="2">
    <citation type="journal article" date="2022" name="Microb. Genom.">
        <title>A chromosome-scale genome assembly of the tomato pathogen Cladosporium fulvum reveals a compartmentalized genome architecture and the presence of a dispensable chromosome.</title>
        <authorList>
            <person name="Zaccaron A.Z."/>
            <person name="Chen L.H."/>
            <person name="Samaras A."/>
            <person name="Stergiopoulos I."/>
        </authorList>
    </citation>
    <scope>NUCLEOTIDE SEQUENCE</scope>
    <source>
        <strain evidence="11">Race5_Kim</strain>
    </source>
</reference>
<feature type="compositionally biased region" description="Basic residues" evidence="9">
    <location>
        <begin position="95"/>
        <end position="108"/>
    </location>
</feature>
<sequence>MDSNNNASMPVMQPATAGYYVATKHVPCPYEGCDKLFTCKHNVDQHIREAHTFERPHACEFCEKDGTFASFSRPASLYRHERTIHTYFRDVGPRGRRPIKRGVGRKNAPKPVVPAPSESHINVSNDPNHIDPRLLQQDQQTVGPEAIFCWLCSVWLPNKDTFAAHGHLAHGDPVRAECGCELCKAHFPQQAPVPEQHPVFPKVISTSGTRDLNSSLLNQPFATKQSSAIRQPKPNRTLDFSALSVLDERLKQIQATQTPDPDGLVGVESSGGVGSQPVKQPAAAARPDSGIGFDLDFEQSGFNDYVAPFDFDGYLNDYPGDENGAADYNFN</sequence>
<keyword evidence="4" id="KW-0862">Zinc</keyword>
<feature type="domain" description="C2H2-type" evidence="10">
    <location>
        <begin position="26"/>
        <end position="56"/>
    </location>
</feature>
<dbReference type="RefSeq" id="XP_047757764.1">
    <property type="nucleotide sequence ID" value="XM_047901961.1"/>
</dbReference>
<evidence type="ECO:0000256" key="2">
    <source>
        <dbReference type="ARBA" id="ARBA00022723"/>
    </source>
</evidence>
<gene>
    <name evidence="11" type="ORF">CLAFUR5_02813</name>
</gene>
<dbReference type="GO" id="GO:0008270">
    <property type="term" value="F:zinc ion binding"/>
    <property type="evidence" value="ECO:0007669"/>
    <property type="project" value="UniProtKB-KW"/>
</dbReference>
<dbReference type="InterPro" id="IPR036236">
    <property type="entry name" value="Znf_C2H2_sf"/>
</dbReference>
<dbReference type="EMBL" id="CP090164">
    <property type="protein sequence ID" value="UJO13398.1"/>
    <property type="molecule type" value="Genomic_DNA"/>
</dbReference>